<name>A0A6J7KNF0_9ZZZZ</name>
<evidence type="ECO:0000259" key="2">
    <source>
        <dbReference type="SMART" id="SM00900"/>
    </source>
</evidence>
<dbReference type="Pfam" id="PF04205">
    <property type="entry name" value="FMN_bind"/>
    <property type="match status" value="1"/>
</dbReference>
<reference evidence="3" key="1">
    <citation type="submission" date="2020-05" db="EMBL/GenBank/DDBJ databases">
        <authorList>
            <person name="Chiriac C."/>
            <person name="Salcher M."/>
            <person name="Ghai R."/>
            <person name="Kavagutti S V."/>
        </authorList>
    </citation>
    <scope>NUCLEOTIDE SEQUENCE</scope>
</reference>
<dbReference type="GO" id="GO:0016020">
    <property type="term" value="C:membrane"/>
    <property type="evidence" value="ECO:0007669"/>
    <property type="project" value="InterPro"/>
</dbReference>
<gene>
    <name evidence="3" type="ORF">UFOPK3752_02091</name>
    <name evidence="4" type="ORF">UFOPK4150_02451</name>
</gene>
<dbReference type="GO" id="GO:0010181">
    <property type="term" value="F:FMN binding"/>
    <property type="evidence" value="ECO:0007669"/>
    <property type="project" value="InterPro"/>
</dbReference>
<evidence type="ECO:0000313" key="4">
    <source>
        <dbReference type="EMBL" id="CAB5041147.1"/>
    </source>
</evidence>
<sequence>MKRALIVGTGTIVGVGAVLGLNPDDGFSTEGLPATSTSISRTAGTTRVPGQPAPAMGATPAPSDNTQTAQGKAIDVGYGIVQVEVTVTGGRLVDITALSLPQRDRRSARISQRALPTLVRQALAAQSAQIAGVSGASYTSDGFVTSLKAALVAAGHTS</sequence>
<dbReference type="EMBL" id="CAFBND010000127">
    <property type="protein sequence ID" value="CAB4957968.1"/>
    <property type="molecule type" value="Genomic_DNA"/>
</dbReference>
<evidence type="ECO:0000256" key="1">
    <source>
        <dbReference type="SAM" id="MobiDB-lite"/>
    </source>
</evidence>
<dbReference type="InterPro" id="IPR007329">
    <property type="entry name" value="FMN-bd"/>
</dbReference>
<dbReference type="Gene3D" id="3.90.1010.20">
    <property type="match status" value="1"/>
</dbReference>
<feature type="domain" description="FMN-binding" evidence="2">
    <location>
        <begin position="77"/>
        <end position="154"/>
    </location>
</feature>
<organism evidence="3">
    <name type="scientific">freshwater metagenome</name>
    <dbReference type="NCBI Taxonomy" id="449393"/>
    <lineage>
        <taxon>unclassified sequences</taxon>
        <taxon>metagenomes</taxon>
        <taxon>ecological metagenomes</taxon>
    </lineage>
</organism>
<feature type="compositionally biased region" description="Polar residues" evidence="1">
    <location>
        <begin position="34"/>
        <end position="45"/>
    </location>
</feature>
<evidence type="ECO:0000313" key="3">
    <source>
        <dbReference type="EMBL" id="CAB4957968.1"/>
    </source>
</evidence>
<dbReference type="EMBL" id="CAFBPU010000094">
    <property type="protein sequence ID" value="CAB5041147.1"/>
    <property type="molecule type" value="Genomic_DNA"/>
</dbReference>
<dbReference type="SMART" id="SM00900">
    <property type="entry name" value="FMN_bind"/>
    <property type="match status" value="1"/>
</dbReference>
<proteinExistence type="predicted"/>
<protein>
    <submittedName>
        <fullName evidence="3">Unannotated protein</fullName>
    </submittedName>
</protein>
<dbReference type="AlphaFoldDB" id="A0A6J7KNF0"/>
<feature type="region of interest" description="Disordered" evidence="1">
    <location>
        <begin position="30"/>
        <end position="69"/>
    </location>
</feature>
<accession>A0A6J7KNF0</accession>